<evidence type="ECO:0000256" key="17">
    <source>
        <dbReference type="PIRSR" id="PIRSR000099-4"/>
    </source>
</evidence>
<keyword evidence="20" id="KW-1185">Reference proteome</keyword>
<evidence type="ECO:0000256" key="11">
    <source>
        <dbReference type="ARBA" id="ARBA00049489"/>
    </source>
</evidence>
<dbReference type="GO" id="GO:0051287">
    <property type="term" value="F:NAD binding"/>
    <property type="evidence" value="ECO:0007669"/>
    <property type="project" value="InterPro"/>
</dbReference>
<feature type="binding site" evidence="12 16">
    <location>
        <position position="273"/>
    </location>
    <ligand>
        <name>substrate</name>
    </ligand>
</feature>
<evidence type="ECO:0000256" key="12">
    <source>
        <dbReference type="HAMAP-Rule" id="MF_01024"/>
    </source>
</evidence>
<evidence type="ECO:0000256" key="18">
    <source>
        <dbReference type="RuleBase" id="RU004175"/>
    </source>
</evidence>
<protein>
    <recommendedName>
        <fullName evidence="5 12">Histidinol dehydrogenase</fullName>
        <shortName evidence="12">HDH</shortName>
        <ecNumber evidence="4 12">1.1.1.23</ecNumber>
    </recommendedName>
</protein>
<dbReference type="Gene3D" id="3.40.50.1980">
    <property type="entry name" value="Nitrogenase molybdenum iron protein domain"/>
    <property type="match status" value="2"/>
</dbReference>
<comment type="cofactor">
    <cofactor evidence="12 17">
        <name>Zn(2+)</name>
        <dbReference type="ChEBI" id="CHEBI:29105"/>
    </cofactor>
    <text evidence="12 17">Binds 1 zinc ion per subunit.</text>
</comment>
<dbReference type="EMBL" id="FZNR01000002">
    <property type="protein sequence ID" value="SNR45261.1"/>
    <property type="molecule type" value="Genomic_DNA"/>
</dbReference>
<dbReference type="Proteomes" id="UP000198415">
    <property type="component" value="Unassembled WGS sequence"/>
</dbReference>
<dbReference type="GO" id="GO:0005829">
    <property type="term" value="C:cytosol"/>
    <property type="evidence" value="ECO:0007669"/>
    <property type="project" value="TreeGrafter"/>
</dbReference>
<dbReference type="InterPro" id="IPR012131">
    <property type="entry name" value="Hstdl_DH"/>
</dbReference>
<evidence type="ECO:0000256" key="3">
    <source>
        <dbReference type="ARBA" id="ARBA00010178"/>
    </source>
</evidence>
<feature type="binding site" evidence="12 16">
    <location>
        <position position="343"/>
    </location>
    <ligand>
        <name>substrate</name>
    </ligand>
</feature>
<evidence type="ECO:0000256" key="14">
    <source>
        <dbReference type="PIRSR" id="PIRSR000099-1"/>
    </source>
</evidence>
<evidence type="ECO:0000256" key="1">
    <source>
        <dbReference type="ARBA" id="ARBA00003850"/>
    </source>
</evidence>
<evidence type="ECO:0000256" key="16">
    <source>
        <dbReference type="PIRSR" id="PIRSR000099-3"/>
    </source>
</evidence>
<dbReference type="InterPro" id="IPR022695">
    <property type="entry name" value="Histidinol_DH_monofunct"/>
</dbReference>
<keyword evidence="6 12" id="KW-0479">Metal-binding</keyword>
<dbReference type="PANTHER" id="PTHR21256:SF2">
    <property type="entry name" value="HISTIDINE BIOSYNTHESIS TRIFUNCTIONAL PROTEIN"/>
    <property type="match status" value="1"/>
</dbReference>
<feature type="binding site" evidence="12 16">
    <location>
        <position position="435"/>
    </location>
    <ligand>
        <name>substrate</name>
    </ligand>
</feature>
<evidence type="ECO:0000256" key="7">
    <source>
        <dbReference type="ARBA" id="ARBA00022833"/>
    </source>
</evidence>
<feature type="binding site" evidence="12 16">
    <location>
        <position position="376"/>
    </location>
    <ligand>
        <name>substrate</name>
    </ligand>
</feature>
<dbReference type="AlphaFoldDB" id="A0A238WG01"/>
<gene>
    <name evidence="12" type="primary">hisD</name>
    <name evidence="19" type="ORF">SAMN06264365_102488</name>
</gene>
<sequence>MLNRIDLRGSRRDPRGLLPRAQLDVSVAVERIRPVVEAVHQHGFSAIREATEKFDGVRLERLRVPAEAIAAAAEALDPAVRAALLEAIKRARRVHADQRRTDVTTQVVDGGTVTERWVPVSRVGLYVPGGLAVYPSTVVMNVVPAQEAGVEGLVVASPPQTANDGLPDARVLAACALLGVTEVYAVGGAQAIAMLGYGSRGVAASDGSAGADLLDHCEPVDVITGPGNIWVTAAKRLLQGRVGIDAEAGPTEIAVLADETADPRHVAADLISQAEHDPLAASVLVTDSLALADAVEVELDKQVAATRHDERVRTALSGEQSAIVLVDDLEQGLAVVDAYAAEHLEIQTRDAREWAMRVRNAGAIFVGAWSPVSLGDYAAGSNHVLPTGGCARHSSGLSVQSFLRGIHVIEYDEAALRDVAGHVVALANAEDLPAHGDAVKARFQG</sequence>
<dbReference type="Gene3D" id="1.20.5.1300">
    <property type="match status" value="1"/>
</dbReference>
<dbReference type="RefSeq" id="WP_089292279.1">
    <property type="nucleotide sequence ID" value="NZ_BOMU01000024.1"/>
</dbReference>
<dbReference type="UniPathway" id="UPA00031">
    <property type="reaction ID" value="UER00014"/>
</dbReference>
<name>A0A238WG01_9ACTN</name>
<keyword evidence="12" id="KW-0028">Amino-acid biosynthesis</keyword>
<keyword evidence="9 12" id="KW-0520">NAD</keyword>
<evidence type="ECO:0000256" key="4">
    <source>
        <dbReference type="ARBA" id="ARBA00012965"/>
    </source>
</evidence>
<feature type="binding site" evidence="12 15">
    <location>
        <position position="190"/>
    </location>
    <ligand>
        <name>NAD(+)</name>
        <dbReference type="ChEBI" id="CHEBI:57540"/>
    </ligand>
</feature>
<feature type="binding site" evidence="12 16">
    <location>
        <position position="251"/>
    </location>
    <ligand>
        <name>substrate</name>
    </ligand>
</feature>
<evidence type="ECO:0000256" key="9">
    <source>
        <dbReference type="ARBA" id="ARBA00023027"/>
    </source>
</evidence>
<dbReference type="HAMAP" id="MF_01024">
    <property type="entry name" value="HisD"/>
    <property type="match status" value="1"/>
</dbReference>
<feature type="binding site" evidence="12 15">
    <location>
        <position position="126"/>
    </location>
    <ligand>
        <name>NAD(+)</name>
        <dbReference type="ChEBI" id="CHEBI:57540"/>
    </ligand>
</feature>
<evidence type="ECO:0000256" key="13">
    <source>
        <dbReference type="PIRNR" id="PIRNR000099"/>
    </source>
</evidence>
<evidence type="ECO:0000256" key="8">
    <source>
        <dbReference type="ARBA" id="ARBA00023002"/>
    </source>
</evidence>
<dbReference type="OrthoDB" id="9805269at2"/>
<comment type="similarity">
    <text evidence="3 12 13 18">Belongs to the histidinol dehydrogenase family.</text>
</comment>
<dbReference type="Pfam" id="PF00815">
    <property type="entry name" value="Histidinol_dh"/>
    <property type="match status" value="1"/>
</dbReference>
<proteinExistence type="inferred from homology"/>
<dbReference type="PIRSF" id="PIRSF000099">
    <property type="entry name" value="Histidinol_dh"/>
    <property type="match status" value="1"/>
</dbReference>
<feature type="active site" description="Proton acceptor" evidence="12 14">
    <location>
        <position position="342"/>
    </location>
</feature>
<keyword evidence="7 12" id="KW-0862">Zinc</keyword>
<feature type="binding site" evidence="12 17">
    <location>
        <position position="273"/>
    </location>
    <ligand>
        <name>Zn(2+)</name>
        <dbReference type="ChEBI" id="CHEBI:29105"/>
    </ligand>
</feature>
<keyword evidence="8 12" id="KW-0560">Oxidoreductase</keyword>
<dbReference type="InterPro" id="IPR001692">
    <property type="entry name" value="Histidinol_DH_CS"/>
</dbReference>
<feature type="binding site" evidence="12 17">
    <location>
        <position position="276"/>
    </location>
    <ligand>
        <name>Zn(2+)</name>
        <dbReference type="ChEBI" id="CHEBI:29105"/>
    </ligand>
</feature>
<feature type="binding site" evidence="12 16">
    <location>
        <position position="276"/>
    </location>
    <ligand>
        <name>substrate</name>
    </ligand>
</feature>
<evidence type="ECO:0000256" key="6">
    <source>
        <dbReference type="ARBA" id="ARBA00022723"/>
    </source>
</evidence>
<accession>A0A238WG01</accession>
<feature type="binding site" evidence="12 15">
    <location>
        <position position="228"/>
    </location>
    <ligand>
        <name>NAD(+)</name>
        <dbReference type="ChEBI" id="CHEBI:57540"/>
    </ligand>
</feature>
<evidence type="ECO:0000313" key="20">
    <source>
        <dbReference type="Proteomes" id="UP000198415"/>
    </source>
</evidence>
<feature type="active site" description="Proton acceptor" evidence="12 14">
    <location>
        <position position="343"/>
    </location>
</feature>
<organism evidence="19 20">
    <name type="scientific">Actinoplanes regularis</name>
    <dbReference type="NCBI Taxonomy" id="52697"/>
    <lineage>
        <taxon>Bacteria</taxon>
        <taxon>Bacillati</taxon>
        <taxon>Actinomycetota</taxon>
        <taxon>Actinomycetes</taxon>
        <taxon>Micromonosporales</taxon>
        <taxon>Micromonosporaceae</taxon>
        <taxon>Actinoplanes</taxon>
    </lineage>
</organism>
<dbReference type="InterPro" id="IPR016161">
    <property type="entry name" value="Ald_DH/histidinol_DH"/>
</dbReference>
<evidence type="ECO:0000256" key="5">
    <source>
        <dbReference type="ARBA" id="ARBA00016531"/>
    </source>
</evidence>
<feature type="binding site" evidence="12 17">
    <location>
        <position position="376"/>
    </location>
    <ligand>
        <name>Zn(2+)</name>
        <dbReference type="ChEBI" id="CHEBI:29105"/>
    </ligand>
</feature>
<keyword evidence="10 12" id="KW-0368">Histidine biosynthesis</keyword>
<reference evidence="19 20" key="1">
    <citation type="submission" date="2017-06" db="EMBL/GenBank/DDBJ databases">
        <authorList>
            <person name="Kim H.J."/>
            <person name="Triplett B.A."/>
        </authorList>
    </citation>
    <scope>NUCLEOTIDE SEQUENCE [LARGE SCALE GENOMIC DNA]</scope>
    <source>
        <strain evidence="19 20">DSM 43151</strain>
    </source>
</reference>
<dbReference type="GO" id="GO:0000105">
    <property type="term" value="P:L-histidine biosynthetic process"/>
    <property type="evidence" value="ECO:0007669"/>
    <property type="project" value="UniProtKB-UniRule"/>
</dbReference>
<dbReference type="CDD" id="cd06572">
    <property type="entry name" value="Histidinol_dh"/>
    <property type="match status" value="1"/>
</dbReference>
<dbReference type="FunFam" id="3.40.50.1980:FF:000001">
    <property type="entry name" value="Histidinol dehydrogenase"/>
    <property type="match status" value="1"/>
</dbReference>
<comment type="pathway">
    <text evidence="2 12">Amino-acid biosynthesis; L-histidine biosynthesis; L-histidine from 5-phospho-alpha-D-ribose 1-diphosphate: step 9/9.</text>
</comment>
<evidence type="ECO:0000256" key="15">
    <source>
        <dbReference type="PIRSR" id="PIRSR000099-2"/>
    </source>
</evidence>
<feature type="binding site" evidence="12 17">
    <location>
        <position position="435"/>
    </location>
    <ligand>
        <name>Zn(2+)</name>
        <dbReference type="ChEBI" id="CHEBI:29105"/>
    </ligand>
</feature>
<dbReference type="GO" id="GO:0004399">
    <property type="term" value="F:histidinol dehydrogenase activity"/>
    <property type="evidence" value="ECO:0007669"/>
    <property type="project" value="UniProtKB-UniRule"/>
</dbReference>
<feature type="binding site" evidence="12 16">
    <location>
        <position position="430"/>
    </location>
    <ligand>
        <name>substrate</name>
    </ligand>
</feature>
<comment type="catalytic activity">
    <reaction evidence="11 12">
        <text>L-histidinol + 2 NAD(+) + H2O = L-histidine + 2 NADH + 3 H(+)</text>
        <dbReference type="Rhea" id="RHEA:20641"/>
        <dbReference type="ChEBI" id="CHEBI:15377"/>
        <dbReference type="ChEBI" id="CHEBI:15378"/>
        <dbReference type="ChEBI" id="CHEBI:57540"/>
        <dbReference type="ChEBI" id="CHEBI:57595"/>
        <dbReference type="ChEBI" id="CHEBI:57699"/>
        <dbReference type="ChEBI" id="CHEBI:57945"/>
        <dbReference type="EC" id="1.1.1.23"/>
    </reaction>
</comment>
<evidence type="ECO:0000256" key="10">
    <source>
        <dbReference type="ARBA" id="ARBA00023102"/>
    </source>
</evidence>
<comment type="function">
    <text evidence="1 12">Catalyzes the sequential NAD-dependent oxidations of L-histidinol to L-histidinaldehyde and then to L-histidine.</text>
</comment>
<dbReference type="PRINTS" id="PR00083">
    <property type="entry name" value="HOLDHDRGNASE"/>
</dbReference>
<evidence type="ECO:0000313" key="19">
    <source>
        <dbReference type="EMBL" id="SNR45261.1"/>
    </source>
</evidence>
<dbReference type="EC" id="1.1.1.23" evidence="4 12"/>
<dbReference type="GO" id="GO:0008270">
    <property type="term" value="F:zinc ion binding"/>
    <property type="evidence" value="ECO:0007669"/>
    <property type="project" value="UniProtKB-UniRule"/>
</dbReference>
<evidence type="ECO:0000256" key="2">
    <source>
        <dbReference type="ARBA" id="ARBA00004940"/>
    </source>
</evidence>
<dbReference type="NCBIfam" id="TIGR00069">
    <property type="entry name" value="hisD"/>
    <property type="match status" value="1"/>
</dbReference>
<dbReference type="PANTHER" id="PTHR21256">
    <property type="entry name" value="HISTIDINOL DEHYDROGENASE HDH"/>
    <property type="match status" value="1"/>
</dbReference>
<dbReference type="PROSITE" id="PS00611">
    <property type="entry name" value="HISOL_DEHYDROGENASE"/>
    <property type="match status" value="1"/>
</dbReference>
<dbReference type="SUPFAM" id="SSF53720">
    <property type="entry name" value="ALDH-like"/>
    <property type="match status" value="1"/>
</dbReference>